<evidence type="ECO:0000313" key="1">
    <source>
        <dbReference type="EMBL" id="CAG6473177.1"/>
    </source>
</evidence>
<proteinExistence type="predicted"/>
<accession>A0A8D8BCZ9</accession>
<sequence length="102" mass="11964">MPGYFYKSNHHVTLLRSNQFNSTLEKKNQYCNHISKTIPCNNFGIPNHQYITHTHHSINQTFKSRETTKTKVRILTIENKKTTFLTVLDDRGISTDNPTRKE</sequence>
<reference evidence="1" key="1">
    <citation type="submission" date="2021-05" db="EMBL/GenBank/DDBJ databases">
        <authorList>
            <person name="Alioto T."/>
            <person name="Alioto T."/>
            <person name="Gomez Garrido J."/>
        </authorList>
    </citation>
    <scope>NUCLEOTIDE SEQUENCE</scope>
</reference>
<dbReference type="EMBL" id="HBUE01072343">
    <property type="protein sequence ID" value="CAG6473177.1"/>
    <property type="molecule type" value="Transcribed_RNA"/>
</dbReference>
<protein>
    <submittedName>
        <fullName evidence="1">(northern house mosquito) hypothetical protein</fullName>
    </submittedName>
</protein>
<name>A0A8D8BCZ9_CULPI</name>
<organism evidence="1">
    <name type="scientific">Culex pipiens</name>
    <name type="common">House mosquito</name>
    <dbReference type="NCBI Taxonomy" id="7175"/>
    <lineage>
        <taxon>Eukaryota</taxon>
        <taxon>Metazoa</taxon>
        <taxon>Ecdysozoa</taxon>
        <taxon>Arthropoda</taxon>
        <taxon>Hexapoda</taxon>
        <taxon>Insecta</taxon>
        <taxon>Pterygota</taxon>
        <taxon>Neoptera</taxon>
        <taxon>Endopterygota</taxon>
        <taxon>Diptera</taxon>
        <taxon>Nematocera</taxon>
        <taxon>Culicoidea</taxon>
        <taxon>Culicidae</taxon>
        <taxon>Culicinae</taxon>
        <taxon>Culicini</taxon>
        <taxon>Culex</taxon>
        <taxon>Culex</taxon>
    </lineage>
</organism>
<dbReference type="AlphaFoldDB" id="A0A8D8BCZ9"/>